<dbReference type="EMBL" id="CM055103">
    <property type="protein sequence ID" value="KAJ7536333.1"/>
    <property type="molecule type" value="Genomic_DNA"/>
</dbReference>
<proteinExistence type="predicted"/>
<name>A0ACC2C368_DIPCM</name>
<evidence type="ECO:0000313" key="1">
    <source>
        <dbReference type="EMBL" id="KAJ7536333.1"/>
    </source>
</evidence>
<reference evidence="2" key="1">
    <citation type="journal article" date="2024" name="Proc. Natl. Acad. Sci. U.S.A.">
        <title>Extraordinary preservation of gene collinearity over three hundred million years revealed in homosporous lycophytes.</title>
        <authorList>
            <person name="Li C."/>
            <person name="Wickell D."/>
            <person name="Kuo L.Y."/>
            <person name="Chen X."/>
            <person name="Nie B."/>
            <person name="Liao X."/>
            <person name="Peng D."/>
            <person name="Ji J."/>
            <person name="Jenkins J."/>
            <person name="Williams M."/>
            <person name="Shu S."/>
            <person name="Plott C."/>
            <person name="Barry K."/>
            <person name="Rajasekar S."/>
            <person name="Grimwood J."/>
            <person name="Han X."/>
            <person name="Sun S."/>
            <person name="Hou Z."/>
            <person name="He W."/>
            <person name="Dai G."/>
            <person name="Sun C."/>
            <person name="Schmutz J."/>
            <person name="Leebens-Mack J.H."/>
            <person name="Li F.W."/>
            <person name="Wang L."/>
        </authorList>
    </citation>
    <scope>NUCLEOTIDE SEQUENCE [LARGE SCALE GENOMIC DNA]</scope>
    <source>
        <strain evidence="2">cv. PW_Plant_1</strain>
    </source>
</reference>
<accession>A0ACC2C368</accession>
<keyword evidence="2" id="KW-1185">Reference proteome</keyword>
<organism evidence="1 2">
    <name type="scientific">Diphasiastrum complanatum</name>
    <name type="common">Issler's clubmoss</name>
    <name type="synonym">Lycopodium complanatum</name>
    <dbReference type="NCBI Taxonomy" id="34168"/>
    <lineage>
        <taxon>Eukaryota</taxon>
        <taxon>Viridiplantae</taxon>
        <taxon>Streptophyta</taxon>
        <taxon>Embryophyta</taxon>
        <taxon>Tracheophyta</taxon>
        <taxon>Lycopodiopsida</taxon>
        <taxon>Lycopodiales</taxon>
        <taxon>Lycopodiaceae</taxon>
        <taxon>Lycopodioideae</taxon>
        <taxon>Diphasiastrum</taxon>
    </lineage>
</organism>
<gene>
    <name evidence="1" type="ORF">O6H91_12G065200</name>
</gene>
<comment type="caution">
    <text evidence="1">The sequence shown here is derived from an EMBL/GenBank/DDBJ whole genome shotgun (WGS) entry which is preliminary data.</text>
</comment>
<sequence length="484" mass="53930">MLFLDPLQTTSPPPVSASDRGSHNKVGLVVGLVVGVFLFLLFTAIVIGRFLWKVRRVLKLKQELRRPEQTDLEVGRQIEYENEIAELGLPTRYTYLELNYATRGFGSKELIGTGGFGSVYKGYVPPGDTEVAVKKLSENSKQGEREFVAEVSTIGRVRHKNLVQLNGWCYENGKMLLVYEYMANRSLDKVLFGGGSVLGWQQRYKVVKGVAAGLAYLHEGWEKRVLHRDVKPSNVLLDQEFEPRIADFGLARLIEHSNAGKTMTVAGTLGYVAPELHYTGRATDRSDVYSFGILLLAVASGREAMDKRLHADQEKLLLNWVWRIQESGDLLAAVDMRLEDAFDEDEVRRVLQLGLLCCFPDPEARPPMRFCEQILHGDASIPNLPSSKPPLFYPLSFSVDLGEGRSFMLGSSSASASISAPAVISDYTTSEFCSSKPISSATSASSDQQKFPIIRSSSADFVRKDDADIDYHMPLIRYRSLKET</sequence>
<evidence type="ECO:0000313" key="2">
    <source>
        <dbReference type="Proteomes" id="UP001162992"/>
    </source>
</evidence>
<dbReference type="Proteomes" id="UP001162992">
    <property type="component" value="Chromosome 12"/>
</dbReference>
<protein>
    <submittedName>
        <fullName evidence="1">Uncharacterized protein</fullName>
    </submittedName>
</protein>